<proteinExistence type="predicted"/>
<dbReference type="EMBL" id="JASBNA010000028">
    <property type="protein sequence ID" value="KAK7683905.1"/>
    <property type="molecule type" value="Genomic_DNA"/>
</dbReference>
<accession>A0AAW0G4B4</accession>
<dbReference type="AlphaFoldDB" id="A0AAW0G4B4"/>
<protein>
    <submittedName>
        <fullName evidence="1">Uncharacterized protein</fullName>
    </submittedName>
</protein>
<sequence>MEVVELVETMLDLEEVNGLIALVIYYLYKVEVMDKVVEVFFDELVGEYSIDAEDLDFDVELVELLVVNIEVGVVEVDEDEVLVLVVEVVGLLVVGVVELLVVEELLVVVDVLEDLEQKIFFLKVIQQPNLSRGNLEHREDLLNLELELPFWN</sequence>
<name>A0AAW0G4B4_9APHY</name>
<evidence type="ECO:0000313" key="2">
    <source>
        <dbReference type="Proteomes" id="UP001385951"/>
    </source>
</evidence>
<keyword evidence="2" id="KW-1185">Reference proteome</keyword>
<organism evidence="1 2">
    <name type="scientific">Cerrena zonata</name>
    <dbReference type="NCBI Taxonomy" id="2478898"/>
    <lineage>
        <taxon>Eukaryota</taxon>
        <taxon>Fungi</taxon>
        <taxon>Dikarya</taxon>
        <taxon>Basidiomycota</taxon>
        <taxon>Agaricomycotina</taxon>
        <taxon>Agaricomycetes</taxon>
        <taxon>Polyporales</taxon>
        <taxon>Cerrenaceae</taxon>
        <taxon>Cerrena</taxon>
    </lineage>
</organism>
<comment type="caution">
    <text evidence="1">The sequence shown here is derived from an EMBL/GenBank/DDBJ whole genome shotgun (WGS) entry which is preliminary data.</text>
</comment>
<gene>
    <name evidence="1" type="ORF">QCA50_012876</name>
</gene>
<reference evidence="1 2" key="1">
    <citation type="submission" date="2022-09" db="EMBL/GenBank/DDBJ databases">
        <authorList>
            <person name="Palmer J.M."/>
        </authorList>
    </citation>
    <scope>NUCLEOTIDE SEQUENCE [LARGE SCALE GENOMIC DNA]</scope>
    <source>
        <strain evidence="1 2">DSM 7382</strain>
    </source>
</reference>
<dbReference type="Proteomes" id="UP001385951">
    <property type="component" value="Unassembled WGS sequence"/>
</dbReference>
<evidence type="ECO:0000313" key="1">
    <source>
        <dbReference type="EMBL" id="KAK7683905.1"/>
    </source>
</evidence>